<keyword evidence="4 7" id="KW-0812">Transmembrane</keyword>
<evidence type="ECO:0000256" key="2">
    <source>
        <dbReference type="ARBA" id="ARBA00022448"/>
    </source>
</evidence>
<dbReference type="GO" id="GO:0055085">
    <property type="term" value="P:transmembrane transport"/>
    <property type="evidence" value="ECO:0007669"/>
    <property type="project" value="InterPro"/>
</dbReference>
<name>W0JVP1_9EURY</name>
<dbReference type="eggNOG" id="arCOG00169">
    <property type="taxonomic scope" value="Archaea"/>
</dbReference>
<dbReference type="GeneID" id="25146803"/>
<evidence type="ECO:0000313" key="9">
    <source>
        <dbReference type="EMBL" id="AHG01392.1"/>
    </source>
</evidence>
<dbReference type="SUPFAM" id="SSF161098">
    <property type="entry name" value="MetI-like"/>
    <property type="match status" value="1"/>
</dbReference>
<dbReference type="InterPro" id="IPR000515">
    <property type="entry name" value="MetI-like"/>
</dbReference>
<feature type="transmembrane region" description="Helical" evidence="7">
    <location>
        <begin position="236"/>
        <end position="256"/>
    </location>
</feature>
<reference evidence="9 10" key="1">
    <citation type="submission" date="2014-01" db="EMBL/GenBank/DDBJ databases">
        <authorList>
            <consortium name="DOE Joint Genome Institute"/>
            <person name="Anderson I."/>
            <person name="Huntemann M."/>
            <person name="Han J."/>
            <person name="Chen A."/>
            <person name="Kyrpides N."/>
            <person name="Mavromatis K."/>
            <person name="Markowitz V."/>
            <person name="Palaniappan K."/>
            <person name="Ivanova N."/>
            <person name="Schaumberg A."/>
            <person name="Pati A."/>
            <person name="Liolios K."/>
            <person name="Nordberg H.P."/>
            <person name="Cantor M.N."/>
            <person name="Hua S.X."/>
            <person name="Woyke T."/>
        </authorList>
    </citation>
    <scope>NUCLEOTIDE SEQUENCE [LARGE SCALE GENOMIC DNA]</scope>
    <source>
        <strain evidence="9 10">XH-48</strain>
        <plasmid evidence="10">1</plasmid>
    </source>
</reference>
<dbReference type="PANTHER" id="PTHR30151:SF20">
    <property type="entry name" value="ABC TRANSPORTER PERMEASE PROTEIN HI_0355-RELATED"/>
    <property type="match status" value="1"/>
</dbReference>
<evidence type="ECO:0000256" key="6">
    <source>
        <dbReference type="ARBA" id="ARBA00023136"/>
    </source>
</evidence>
<gene>
    <name evidence="9" type="ORF">HALLA_03120</name>
</gene>
<dbReference type="CDD" id="cd06261">
    <property type="entry name" value="TM_PBP2"/>
    <property type="match status" value="1"/>
</dbReference>
<feature type="transmembrane region" description="Helical" evidence="7">
    <location>
        <begin position="145"/>
        <end position="165"/>
    </location>
</feature>
<dbReference type="Proteomes" id="UP000019024">
    <property type="component" value="Plasmid unnamed"/>
</dbReference>
<dbReference type="InterPro" id="IPR035906">
    <property type="entry name" value="MetI-like_sf"/>
</dbReference>
<dbReference type="KEGG" id="hlr:HALLA_03120"/>
<dbReference type="HOGENOM" id="CLU_046113_2_2_2"/>
<comment type="subcellular location">
    <subcellularLocation>
        <location evidence="1 7">Cell membrane</location>
        <topology evidence="1 7">Multi-pass membrane protein</topology>
    </subcellularLocation>
</comment>
<keyword evidence="9" id="KW-0614">Plasmid</keyword>
<dbReference type="PANTHER" id="PTHR30151">
    <property type="entry name" value="ALKANE SULFONATE ABC TRANSPORTER-RELATED, MEMBRANE SUBUNIT"/>
    <property type="match status" value="1"/>
</dbReference>
<proteinExistence type="inferred from homology"/>
<keyword evidence="10" id="KW-1185">Reference proteome</keyword>
<evidence type="ECO:0000256" key="1">
    <source>
        <dbReference type="ARBA" id="ARBA00004651"/>
    </source>
</evidence>
<sequence>MAEEHSLPSTGRYDHFGVLERLKQWASENVGTALVLVSLLGIWEGYSRFFNDRGDIYFPSIEYTVRQTVESSDIVLAAIRVTFVEVIVGFVLAVVLGITLGMILAESFVARYLSMPMLIYAYGIPHPILAPVFLLWFGLGLEGVVTFAAWVAFFPTFINTVSSLSRIDPEYEKFRSIVGANRLQYLRHIKFWNALPEIVSGVKITFQLTIVGAIIAEFLGGGGGLGYLIIQSTQRAQLGLTFGIIILIALFASVLYKLLSLFLDAITPQQT</sequence>
<feature type="transmembrane region" description="Helical" evidence="7">
    <location>
        <begin position="86"/>
        <end position="105"/>
    </location>
</feature>
<evidence type="ECO:0000256" key="3">
    <source>
        <dbReference type="ARBA" id="ARBA00022475"/>
    </source>
</evidence>
<dbReference type="Pfam" id="PF00528">
    <property type="entry name" value="BPD_transp_1"/>
    <property type="match status" value="1"/>
</dbReference>
<keyword evidence="5 7" id="KW-1133">Transmembrane helix</keyword>
<evidence type="ECO:0000256" key="7">
    <source>
        <dbReference type="RuleBase" id="RU363032"/>
    </source>
</evidence>
<feature type="transmembrane region" description="Helical" evidence="7">
    <location>
        <begin position="208"/>
        <end position="230"/>
    </location>
</feature>
<dbReference type="PROSITE" id="PS50928">
    <property type="entry name" value="ABC_TM1"/>
    <property type="match status" value="1"/>
</dbReference>
<dbReference type="RefSeq" id="WP_049954307.1">
    <property type="nucleotide sequence ID" value="NZ_CP007056.1"/>
</dbReference>
<geneLocation type="plasmid" evidence="9">
    <name>unnamed</name>
</geneLocation>
<dbReference type="GO" id="GO:0005886">
    <property type="term" value="C:plasma membrane"/>
    <property type="evidence" value="ECO:0007669"/>
    <property type="project" value="UniProtKB-SubCell"/>
</dbReference>
<comment type="similarity">
    <text evidence="7">Belongs to the binding-protein-dependent transport system permease family.</text>
</comment>
<evidence type="ECO:0000259" key="8">
    <source>
        <dbReference type="PROSITE" id="PS50928"/>
    </source>
</evidence>
<keyword evidence="3" id="KW-1003">Cell membrane</keyword>
<accession>W0JVP1</accession>
<evidence type="ECO:0000313" key="10">
    <source>
        <dbReference type="Proteomes" id="UP000019024"/>
    </source>
</evidence>
<organism evidence="9 10">
    <name type="scientific">Halostagnicola larsenii XH-48</name>
    <dbReference type="NCBI Taxonomy" id="797299"/>
    <lineage>
        <taxon>Archaea</taxon>
        <taxon>Methanobacteriati</taxon>
        <taxon>Methanobacteriota</taxon>
        <taxon>Stenosarchaea group</taxon>
        <taxon>Halobacteria</taxon>
        <taxon>Halobacteriales</taxon>
        <taxon>Natrialbaceae</taxon>
        <taxon>Halostagnicola</taxon>
    </lineage>
</organism>
<feature type="transmembrane region" description="Helical" evidence="7">
    <location>
        <begin position="117"/>
        <end position="139"/>
    </location>
</feature>
<keyword evidence="6 7" id="KW-0472">Membrane</keyword>
<protein>
    <recommendedName>
        <fullName evidence="8">ABC transmembrane type-1 domain-containing protein</fullName>
    </recommendedName>
</protein>
<dbReference type="Gene3D" id="1.10.3720.10">
    <property type="entry name" value="MetI-like"/>
    <property type="match status" value="1"/>
</dbReference>
<dbReference type="EMBL" id="CP007056">
    <property type="protein sequence ID" value="AHG01392.1"/>
    <property type="molecule type" value="Genomic_DNA"/>
</dbReference>
<keyword evidence="2 7" id="KW-0813">Transport</keyword>
<dbReference type="AlphaFoldDB" id="W0JVP1"/>
<evidence type="ECO:0000256" key="5">
    <source>
        <dbReference type="ARBA" id="ARBA00022989"/>
    </source>
</evidence>
<feature type="domain" description="ABC transmembrane type-1" evidence="8">
    <location>
        <begin position="79"/>
        <end position="263"/>
    </location>
</feature>
<evidence type="ECO:0000256" key="4">
    <source>
        <dbReference type="ARBA" id="ARBA00022692"/>
    </source>
</evidence>
<dbReference type="OrthoDB" id="50379at2157"/>